<sequence>MNRNTKVIIGVGMVIVLLLLFLPIVPVTYTTTVPKQEKVLKPYEVTEQKSRLLLHDKPTVKAGHYIYYRVYIDVSDKKNNVVKGYVEETAGYDINFYVFDQKGFMAWKSENPATPYVEAKRVKYYEFSFVPDHTDYYYFVLDNGYSWFTNKVPEMEATWYYEVTITKYKEVTETRYVKVNKTKRVSIIELILGG</sequence>
<keyword evidence="1" id="KW-1133">Transmembrane helix</keyword>
<reference evidence="2 3" key="1">
    <citation type="submission" date="2023-03" db="EMBL/GenBank/DDBJ databases">
        <title>Speciation in Pyrococcus: adaptation to high temperature as a mechanism.</title>
        <authorList>
            <person name="Gu J."/>
        </authorList>
    </citation>
    <scope>NUCLEOTIDE SEQUENCE [LARGE SCALE GENOMIC DNA]</scope>
    <source>
        <strain evidence="2 3">LMOA34</strain>
    </source>
</reference>
<dbReference type="SUPFAM" id="SSF101576">
    <property type="entry name" value="Supernatant protein factor (SPF), C-terminal domain"/>
    <property type="match status" value="1"/>
</dbReference>
<gene>
    <name evidence="2" type="ORF">P8X34_07845</name>
</gene>
<protein>
    <submittedName>
        <fullName evidence="2">Uncharacterized protein</fullName>
    </submittedName>
</protein>
<name>A0ABV4T4K0_9EURY</name>
<dbReference type="InterPro" id="IPR036598">
    <property type="entry name" value="GOLD_dom_sf"/>
</dbReference>
<evidence type="ECO:0000313" key="2">
    <source>
        <dbReference type="EMBL" id="MFA4804645.1"/>
    </source>
</evidence>
<feature type="transmembrane region" description="Helical" evidence="1">
    <location>
        <begin position="7"/>
        <end position="29"/>
    </location>
</feature>
<comment type="caution">
    <text evidence="2">The sequence shown here is derived from an EMBL/GenBank/DDBJ whole genome shotgun (WGS) entry which is preliminary data.</text>
</comment>
<keyword evidence="1" id="KW-0472">Membrane</keyword>
<proteinExistence type="predicted"/>
<dbReference type="Gene3D" id="2.60.120.680">
    <property type="entry name" value="GOLD domain"/>
    <property type="match status" value="1"/>
</dbReference>
<dbReference type="Proteomes" id="UP001571980">
    <property type="component" value="Unassembled WGS sequence"/>
</dbReference>
<organism evidence="2 3">
    <name type="scientific">Pyrococcus kukulkanii</name>
    <dbReference type="NCBI Taxonomy" id="1609559"/>
    <lineage>
        <taxon>Archaea</taxon>
        <taxon>Methanobacteriati</taxon>
        <taxon>Methanobacteriota</taxon>
        <taxon>Thermococci</taxon>
        <taxon>Thermococcales</taxon>
        <taxon>Thermococcaceae</taxon>
        <taxon>Pyrococcus</taxon>
    </lineage>
</organism>
<dbReference type="EMBL" id="JARRIG010000005">
    <property type="protein sequence ID" value="MFA4804645.1"/>
    <property type="molecule type" value="Genomic_DNA"/>
</dbReference>
<accession>A0ABV4T4K0</accession>
<keyword evidence="1" id="KW-0812">Transmembrane</keyword>
<evidence type="ECO:0000313" key="3">
    <source>
        <dbReference type="Proteomes" id="UP001571980"/>
    </source>
</evidence>
<evidence type="ECO:0000256" key="1">
    <source>
        <dbReference type="SAM" id="Phobius"/>
    </source>
</evidence>
<keyword evidence="3" id="KW-1185">Reference proteome</keyword>